<evidence type="ECO:0000313" key="2">
    <source>
        <dbReference type="Proteomes" id="UP000480178"/>
    </source>
</evidence>
<sequence length="74" mass="8483">MTFALFEITSNGSVVLADTQDLFGMEELTFLHQREAASLLESELREGNSKLKSKRFTILPYFDDGKHQPIMPKY</sequence>
<evidence type="ECO:0000313" key="1">
    <source>
        <dbReference type="EMBL" id="QHT69148.1"/>
    </source>
</evidence>
<dbReference type="KEGG" id="rhoz:GXP67_22135"/>
<accession>A0A6C0GM84</accession>
<organism evidence="1 2">
    <name type="scientific">Rhodocytophaga rosea</name>
    <dbReference type="NCBI Taxonomy" id="2704465"/>
    <lineage>
        <taxon>Bacteria</taxon>
        <taxon>Pseudomonadati</taxon>
        <taxon>Bacteroidota</taxon>
        <taxon>Cytophagia</taxon>
        <taxon>Cytophagales</taxon>
        <taxon>Rhodocytophagaceae</taxon>
        <taxon>Rhodocytophaga</taxon>
    </lineage>
</organism>
<dbReference type="AlphaFoldDB" id="A0A6C0GM84"/>
<dbReference type="RefSeq" id="WP_162445141.1">
    <property type="nucleotide sequence ID" value="NZ_CP048222.1"/>
</dbReference>
<reference evidence="1 2" key="1">
    <citation type="submission" date="2020-01" db="EMBL/GenBank/DDBJ databases">
        <authorList>
            <person name="Kim M.K."/>
        </authorList>
    </citation>
    <scope>NUCLEOTIDE SEQUENCE [LARGE SCALE GENOMIC DNA]</scope>
    <source>
        <strain evidence="1 2">172606-1</strain>
    </source>
</reference>
<gene>
    <name evidence="1" type="ORF">GXP67_22135</name>
</gene>
<protein>
    <submittedName>
        <fullName evidence="1">Uncharacterized protein</fullName>
    </submittedName>
</protein>
<keyword evidence="2" id="KW-1185">Reference proteome</keyword>
<name>A0A6C0GM84_9BACT</name>
<proteinExistence type="predicted"/>
<dbReference type="EMBL" id="CP048222">
    <property type="protein sequence ID" value="QHT69148.1"/>
    <property type="molecule type" value="Genomic_DNA"/>
</dbReference>
<dbReference type="Proteomes" id="UP000480178">
    <property type="component" value="Chromosome"/>
</dbReference>